<dbReference type="GeneID" id="27670078"/>
<dbReference type="PROSITE" id="PS51257">
    <property type="entry name" value="PROKAR_LIPOPROTEIN"/>
    <property type="match status" value="1"/>
</dbReference>
<organism evidence="2 3">
    <name type="scientific">Sporothrix schenckii 1099-18</name>
    <dbReference type="NCBI Taxonomy" id="1397361"/>
    <lineage>
        <taxon>Eukaryota</taxon>
        <taxon>Fungi</taxon>
        <taxon>Dikarya</taxon>
        <taxon>Ascomycota</taxon>
        <taxon>Pezizomycotina</taxon>
        <taxon>Sordariomycetes</taxon>
        <taxon>Sordariomycetidae</taxon>
        <taxon>Ophiostomatales</taxon>
        <taxon>Ophiostomataceae</taxon>
        <taxon>Sporothrix</taxon>
    </lineage>
</organism>
<feature type="region of interest" description="Disordered" evidence="1">
    <location>
        <begin position="1"/>
        <end position="21"/>
    </location>
</feature>
<feature type="compositionally biased region" description="Basic and acidic residues" evidence="1">
    <location>
        <begin position="1"/>
        <end position="14"/>
    </location>
</feature>
<dbReference type="VEuPathDB" id="FungiDB:SPSK_08161"/>
<dbReference type="RefSeq" id="XP_016590456.1">
    <property type="nucleotide sequence ID" value="XM_016734801.1"/>
</dbReference>
<evidence type="ECO:0000313" key="2">
    <source>
        <dbReference type="EMBL" id="KJR87780.1"/>
    </source>
</evidence>
<dbReference type="EMBL" id="AXCR01000004">
    <property type="protein sequence ID" value="KJR87780.1"/>
    <property type="molecule type" value="Genomic_DNA"/>
</dbReference>
<gene>
    <name evidence="2" type="ORF">SPSK_08161</name>
</gene>
<dbReference type="KEGG" id="ssck:SPSK_08161"/>
<reference evidence="2 3" key="1">
    <citation type="journal article" date="2014" name="BMC Genomics">
        <title>Comparative genomics of the major fungal agents of human and animal Sporotrichosis: Sporothrix schenckii and Sporothrix brasiliensis.</title>
        <authorList>
            <person name="Teixeira M.M."/>
            <person name="de Almeida L.G."/>
            <person name="Kubitschek-Barreira P."/>
            <person name="Alves F.L."/>
            <person name="Kioshima E.S."/>
            <person name="Abadio A.K."/>
            <person name="Fernandes L."/>
            <person name="Derengowski L.S."/>
            <person name="Ferreira K.S."/>
            <person name="Souza R.C."/>
            <person name="Ruiz J.C."/>
            <person name="de Andrade N.C."/>
            <person name="Paes H.C."/>
            <person name="Nicola A.M."/>
            <person name="Albuquerque P."/>
            <person name="Gerber A.L."/>
            <person name="Martins V.P."/>
            <person name="Peconick L.D."/>
            <person name="Neto A.V."/>
            <person name="Chaucanez C.B."/>
            <person name="Silva P.A."/>
            <person name="Cunha O.L."/>
            <person name="de Oliveira F.F."/>
            <person name="dos Santos T.C."/>
            <person name="Barros A.L."/>
            <person name="Soares M.A."/>
            <person name="de Oliveira L.M."/>
            <person name="Marini M.M."/>
            <person name="Villalobos-Duno H."/>
            <person name="Cunha M.M."/>
            <person name="de Hoog S."/>
            <person name="da Silveira J.F."/>
            <person name="Henrissat B."/>
            <person name="Nino-Vega G.A."/>
            <person name="Cisalpino P.S."/>
            <person name="Mora-Montes H.M."/>
            <person name="Almeida S.R."/>
            <person name="Stajich J.E."/>
            <person name="Lopes-Bezerra L.M."/>
            <person name="Vasconcelos A.T."/>
            <person name="Felipe M.S."/>
        </authorList>
    </citation>
    <scope>NUCLEOTIDE SEQUENCE [LARGE SCALE GENOMIC DNA]</scope>
    <source>
        <strain evidence="2 3">1099-18</strain>
    </source>
</reference>
<name>A0A0F2MFZ1_SPOSC</name>
<comment type="caution">
    <text evidence="2">The sequence shown here is derived from an EMBL/GenBank/DDBJ whole genome shotgun (WGS) entry which is preliminary data.</text>
</comment>
<reference evidence="2 3" key="2">
    <citation type="journal article" date="2015" name="Eukaryot. Cell">
        <title>Asexual propagation of a virulent clone complex in a human and feline outbreak of sporotrichosis.</title>
        <authorList>
            <person name="Teixeira Mde M."/>
            <person name="Rodrigues A.M."/>
            <person name="Tsui C.K."/>
            <person name="de Almeida L.G."/>
            <person name="Van Diepeningen A.D."/>
            <person name="van den Ende B.G."/>
            <person name="Fernandes G.F."/>
            <person name="Kano R."/>
            <person name="Hamelin R.C."/>
            <person name="Lopes-Bezerra L.M."/>
            <person name="Vasconcelos A.T."/>
            <person name="de Hoog S."/>
            <person name="de Camargo Z.P."/>
            <person name="Felipe M.S."/>
        </authorList>
    </citation>
    <scope>NUCLEOTIDE SEQUENCE [LARGE SCALE GENOMIC DNA]</scope>
    <source>
        <strain evidence="2 3">1099-18</strain>
    </source>
</reference>
<accession>A0A0F2MFZ1</accession>
<evidence type="ECO:0000313" key="3">
    <source>
        <dbReference type="Proteomes" id="UP000033710"/>
    </source>
</evidence>
<sequence length="96" mass="10095">MLESLKLPKSDKRRQQSRNSRLPINIAAGTGCALSLPQSALKILGDLSMPILGNGSSDNVSAKVVRRCTANDSPVSQFAGLATTAAASSGHYRLQK</sequence>
<protein>
    <submittedName>
        <fullName evidence="2">Uncharacterized protein</fullName>
    </submittedName>
</protein>
<proteinExistence type="predicted"/>
<dbReference type="AlphaFoldDB" id="A0A0F2MFZ1"/>
<evidence type="ECO:0000256" key="1">
    <source>
        <dbReference type="SAM" id="MobiDB-lite"/>
    </source>
</evidence>
<dbReference type="Proteomes" id="UP000033710">
    <property type="component" value="Unassembled WGS sequence"/>
</dbReference>